<gene>
    <name evidence="5" type="ORF">EWH70_30115</name>
</gene>
<evidence type="ECO:0000256" key="2">
    <source>
        <dbReference type="ARBA" id="ARBA00006411"/>
    </source>
</evidence>
<evidence type="ECO:0000256" key="4">
    <source>
        <dbReference type="ARBA" id="ARBA00023186"/>
    </source>
</evidence>
<keyword evidence="6" id="KW-1185">Reference proteome</keyword>
<comment type="subcellular location">
    <subcellularLocation>
        <location evidence="1">Cytoplasm</location>
    </subcellularLocation>
</comment>
<keyword evidence="4" id="KW-0143">Chaperone</keyword>
<comment type="caution">
    <text evidence="5">The sequence shown here is derived from an EMBL/GenBank/DDBJ whole genome shotgun (WGS) entry which is preliminary data.</text>
</comment>
<dbReference type="InterPro" id="IPR025734">
    <property type="entry name" value="EspG"/>
</dbReference>
<sequence>MTHLFGFTLTTVEAAMAGRALGTDLRRFPLDPPALPADPARLAAVLRIVIDDLAARRLSVAGELNPHVRQAIRLFGSARVSVGLAGARFRLLGLTDGRDAVTVRQQGDELSFECYDDEDIVAVLVGELPAAPRCTGPAEVRVPVTPDRGAEHDDEFFGSSPVAAGGWTTARREPDSAALLLSGTHREAGFAAVDGVGRAGARVTGRRLSWVDTDHGRYLVEQAGNAVVYTAADQTGLARVLRAAVDDVQFAGVR</sequence>
<evidence type="ECO:0000256" key="3">
    <source>
        <dbReference type="ARBA" id="ARBA00022490"/>
    </source>
</evidence>
<evidence type="ECO:0000256" key="1">
    <source>
        <dbReference type="ARBA" id="ARBA00004496"/>
    </source>
</evidence>
<name>A0A4Q7J1H1_9PSEU</name>
<keyword evidence="3" id="KW-0963">Cytoplasm</keyword>
<evidence type="ECO:0000313" key="6">
    <source>
        <dbReference type="Proteomes" id="UP000292003"/>
    </source>
</evidence>
<protein>
    <submittedName>
        <fullName evidence="5">ESX secretion-associated protein EspG</fullName>
    </submittedName>
</protein>
<dbReference type="Proteomes" id="UP000292003">
    <property type="component" value="Unassembled WGS sequence"/>
</dbReference>
<dbReference type="Pfam" id="PF14011">
    <property type="entry name" value="ESX-1_EspG"/>
    <property type="match status" value="1"/>
</dbReference>
<dbReference type="OrthoDB" id="3687316at2"/>
<organism evidence="5 6">
    <name type="scientific">Amycolatopsis suaedae</name>
    <dbReference type="NCBI Taxonomy" id="2510978"/>
    <lineage>
        <taxon>Bacteria</taxon>
        <taxon>Bacillati</taxon>
        <taxon>Actinomycetota</taxon>
        <taxon>Actinomycetes</taxon>
        <taxon>Pseudonocardiales</taxon>
        <taxon>Pseudonocardiaceae</taxon>
        <taxon>Amycolatopsis</taxon>
    </lineage>
</organism>
<evidence type="ECO:0000313" key="5">
    <source>
        <dbReference type="EMBL" id="RZQ60243.1"/>
    </source>
</evidence>
<dbReference type="EMBL" id="SFCC01000018">
    <property type="protein sequence ID" value="RZQ60243.1"/>
    <property type="molecule type" value="Genomic_DNA"/>
</dbReference>
<comment type="similarity">
    <text evidence="2">Belongs to the EspG family.</text>
</comment>
<dbReference type="RefSeq" id="WP_130478944.1">
    <property type="nucleotide sequence ID" value="NZ_SFCC01000018.1"/>
</dbReference>
<dbReference type="AlphaFoldDB" id="A0A4Q7J1H1"/>
<reference evidence="5 6" key="1">
    <citation type="submission" date="2019-02" db="EMBL/GenBank/DDBJ databases">
        <title>Draft genome sequence of Amycolatopsis sp. 8-3EHSu isolated from roots of Suaeda maritima.</title>
        <authorList>
            <person name="Duangmal K."/>
            <person name="Chantavorakit T."/>
        </authorList>
    </citation>
    <scope>NUCLEOTIDE SEQUENCE [LARGE SCALE GENOMIC DNA]</scope>
    <source>
        <strain evidence="5 6">8-3EHSu</strain>
    </source>
</reference>
<proteinExistence type="inferred from homology"/>
<accession>A0A4Q7J1H1</accession>